<dbReference type="GO" id="GO:0019904">
    <property type="term" value="F:protein domain specific binding"/>
    <property type="evidence" value="ECO:0007669"/>
    <property type="project" value="EnsemblFungi"/>
</dbReference>
<dbReference type="Proteomes" id="UP000054304">
    <property type="component" value="Unassembled WGS sequence"/>
</dbReference>
<organism evidence="5 6">
    <name type="scientific">Lachancea lanzarotensis</name>
    <dbReference type="NCBI Taxonomy" id="1245769"/>
    <lineage>
        <taxon>Eukaryota</taxon>
        <taxon>Fungi</taxon>
        <taxon>Dikarya</taxon>
        <taxon>Ascomycota</taxon>
        <taxon>Saccharomycotina</taxon>
        <taxon>Saccharomycetes</taxon>
        <taxon>Saccharomycetales</taxon>
        <taxon>Saccharomycetaceae</taxon>
        <taxon>Lachancea</taxon>
    </lineage>
</organism>
<protein>
    <recommendedName>
        <fullName evidence="4">Mediator of RNA polymerase II transcription subunit 20</fullName>
    </recommendedName>
    <alternativeName>
        <fullName evidence="4">Mediator complex subunit 20</fullName>
    </alternativeName>
</protein>
<keyword evidence="4" id="KW-0804">Transcription</keyword>
<keyword evidence="4" id="KW-0805">Transcription regulation</keyword>
<dbReference type="OrthoDB" id="1854899at2759"/>
<keyword evidence="6" id="KW-1185">Reference proteome</keyword>
<evidence type="ECO:0000256" key="3">
    <source>
        <dbReference type="ARBA" id="ARBA00023242"/>
    </source>
</evidence>
<dbReference type="GO" id="GO:0003713">
    <property type="term" value="F:transcription coactivator activity"/>
    <property type="evidence" value="ECO:0007669"/>
    <property type="project" value="EnsemblFungi"/>
</dbReference>
<keyword evidence="4" id="KW-0010">Activator</keyword>
<evidence type="ECO:0000256" key="4">
    <source>
        <dbReference type="RuleBase" id="RU364152"/>
    </source>
</evidence>
<comment type="subunit">
    <text evidence="4">Component of the Mediator complex.</text>
</comment>
<dbReference type="GO" id="GO:0016592">
    <property type="term" value="C:mediator complex"/>
    <property type="evidence" value="ECO:0007669"/>
    <property type="project" value="InterPro"/>
</dbReference>
<dbReference type="STRING" id="1245769.A0A0C7NBI2"/>
<evidence type="ECO:0000313" key="5">
    <source>
        <dbReference type="EMBL" id="CEP63770.1"/>
    </source>
</evidence>
<accession>A0A0C7NBI2</accession>
<comment type="subcellular location">
    <subcellularLocation>
        <location evidence="1 4">Nucleus</location>
    </subcellularLocation>
</comment>
<comment type="similarity">
    <text evidence="2 4">Belongs to the Mediator complex subunit 20 family.</text>
</comment>
<gene>
    <name evidence="4" type="primary">MED20</name>
    <name evidence="5" type="ORF">LALA0_S09e02102g</name>
</gene>
<dbReference type="Gene3D" id="3.30.310.180">
    <property type="match status" value="1"/>
</dbReference>
<evidence type="ECO:0000256" key="2">
    <source>
        <dbReference type="ARBA" id="ARBA00010743"/>
    </source>
</evidence>
<dbReference type="GO" id="GO:0070847">
    <property type="term" value="C:core mediator complex"/>
    <property type="evidence" value="ECO:0007669"/>
    <property type="project" value="EnsemblFungi"/>
</dbReference>
<dbReference type="AlphaFoldDB" id="A0A0C7NBI2"/>
<reference evidence="5 6" key="1">
    <citation type="submission" date="2014-12" db="EMBL/GenBank/DDBJ databases">
        <authorList>
            <person name="Neuveglise Cecile"/>
        </authorList>
    </citation>
    <scope>NUCLEOTIDE SEQUENCE [LARGE SCALE GENOMIC DNA]</scope>
    <source>
        <strain evidence="5 6">CBS 12615</strain>
    </source>
</reference>
<dbReference type="EMBL" id="LN736368">
    <property type="protein sequence ID" value="CEP63770.1"/>
    <property type="molecule type" value="Genomic_DNA"/>
</dbReference>
<comment type="function">
    <text evidence="4">Component of the Mediator complex, a coactivator involved in the regulated transcription of nearly all RNA polymerase II-dependent genes. Mediator functions as a bridge to convey information from gene-specific regulatory proteins to the basal RNA polymerase II transcription machinery. Mediator is recruited to promoters by direct interactions with regulatory proteins and serves as a scaffold for the assembly of a functional preinitiation complex with RNA polymerase II and the general transcription factors.</text>
</comment>
<evidence type="ECO:0000313" key="6">
    <source>
        <dbReference type="Proteomes" id="UP000054304"/>
    </source>
</evidence>
<dbReference type="GO" id="GO:0010688">
    <property type="term" value="P:negative regulation of ribosomal protein gene transcription by RNA polymerase II"/>
    <property type="evidence" value="ECO:0007669"/>
    <property type="project" value="EnsemblFungi"/>
</dbReference>
<dbReference type="Pfam" id="PF08612">
    <property type="entry name" value="Med20"/>
    <property type="match status" value="1"/>
</dbReference>
<dbReference type="GO" id="GO:0051123">
    <property type="term" value="P:RNA polymerase II preinitiation complex assembly"/>
    <property type="evidence" value="ECO:0007669"/>
    <property type="project" value="EnsemblFungi"/>
</dbReference>
<dbReference type="InterPro" id="IPR013921">
    <property type="entry name" value="Mediator_Med20"/>
</dbReference>
<dbReference type="GO" id="GO:0031669">
    <property type="term" value="P:cellular response to nutrient levels"/>
    <property type="evidence" value="ECO:0007669"/>
    <property type="project" value="EnsemblFungi"/>
</dbReference>
<proteinExistence type="inferred from homology"/>
<name>A0A0C7NBI2_9SACH</name>
<keyword evidence="3 4" id="KW-0539">Nucleus</keyword>
<dbReference type="HOGENOM" id="CLU_065844_1_0_1"/>
<evidence type="ECO:0000256" key="1">
    <source>
        <dbReference type="ARBA" id="ARBA00004123"/>
    </source>
</evidence>
<sequence>MNSTVIFIERSAPATITDFYDVLANDLISVKEKWSFEFKTFRFTVKNLPPDSPRLMHSITFSHHGNKTVTIKNKSAVVTSTNPGDIPTSLILNGCSSRSSEPFDHLLTSKLSNLWTQRQSIKGDFGSTYQTAELIIRATNVFSYGGFKGLLIELECEENVQDTDFEQRVAKIRNYLKEMGIEDYKICGDSIDPLMKNYACNLAFQYVKVLEF</sequence>
<dbReference type="GO" id="GO:0032968">
    <property type="term" value="P:positive regulation of transcription elongation by RNA polymerase II"/>
    <property type="evidence" value="ECO:0007669"/>
    <property type="project" value="EnsemblFungi"/>
</dbReference>
<dbReference type="GO" id="GO:0060261">
    <property type="term" value="P:positive regulation of transcription initiation by RNA polymerase II"/>
    <property type="evidence" value="ECO:0007669"/>
    <property type="project" value="EnsemblFungi"/>
</dbReference>
<dbReference type="GO" id="GO:0001094">
    <property type="term" value="F:TFIID-class transcription factor complex binding"/>
    <property type="evidence" value="ECO:0007669"/>
    <property type="project" value="EnsemblFungi"/>
</dbReference>